<dbReference type="Proteomes" id="UP000256645">
    <property type="component" value="Unassembled WGS sequence"/>
</dbReference>
<dbReference type="OrthoDB" id="8922241at2759"/>
<dbReference type="NCBIfam" id="TIGR03860">
    <property type="entry name" value="FMN_nitrolo"/>
    <property type="match status" value="1"/>
</dbReference>
<dbReference type="InterPro" id="IPR016215">
    <property type="entry name" value="NTA_MOA"/>
</dbReference>
<feature type="domain" description="Luciferase-like" evidence="2">
    <location>
        <begin position="41"/>
        <end position="424"/>
    </location>
</feature>
<dbReference type="PIRSF" id="PIRSF000337">
    <property type="entry name" value="NTA_MOA"/>
    <property type="match status" value="1"/>
</dbReference>
<accession>A0A3D8QD60</accession>
<comment type="caution">
    <text evidence="3">The sequence shown here is derived from an EMBL/GenBank/DDBJ whole genome shotgun (WGS) entry which is preliminary data.</text>
</comment>
<evidence type="ECO:0000259" key="2">
    <source>
        <dbReference type="Pfam" id="PF00296"/>
    </source>
</evidence>
<organism evidence="3 4">
    <name type="scientific">Coleophoma cylindrospora</name>
    <dbReference type="NCBI Taxonomy" id="1849047"/>
    <lineage>
        <taxon>Eukaryota</taxon>
        <taxon>Fungi</taxon>
        <taxon>Dikarya</taxon>
        <taxon>Ascomycota</taxon>
        <taxon>Pezizomycotina</taxon>
        <taxon>Leotiomycetes</taxon>
        <taxon>Helotiales</taxon>
        <taxon>Dermateaceae</taxon>
        <taxon>Coleophoma</taxon>
    </lineage>
</organism>
<dbReference type="Pfam" id="PF00296">
    <property type="entry name" value="Bac_luciferase"/>
    <property type="match status" value="1"/>
</dbReference>
<dbReference type="InterPro" id="IPR051260">
    <property type="entry name" value="Diverse_substr_monoxygenases"/>
</dbReference>
<gene>
    <name evidence="3" type="ORF">BP6252_12880</name>
</gene>
<protein>
    <recommendedName>
        <fullName evidence="2">Luciferase-like domain-containing protein</fullName>
    </recommendedName>
</protein>
<dbReference type="InterPro" id="IPR011251">
    <property type="entry name" value="Luciferase-like_dom"/>
</dbReference>
<evidence type="ECO:0000256" key="1">
    <source>
        <dbReference type="ARBA" id="ARBA00033748"/>
    </source>
</evidence>
<evidence type="ECO:0000313" key="4">
    <source>
        <dbReference type="Proteomes" id="UP000256645"/>
    </source>
</evidence>
<keyword evidence="4" id="KW-1185">Reference proteome</keyword>
<name>A0A3D8QD60_9HELO</name>
<dbReference type="EMBL" id="PDLM01000016">
    <property type="protein sequence ID" value="RDW59793.1"/>
    <property type="molecule type" value="Genomic_DNA"/>
</dbReference>
<dbReference type="Gene3D" id="3.20.20.30">
    <property type="entry name" value="Luciferase-like domain"/>
    <property type="match status" value="1"/>
</dbReference>
<comment type="similarity">
    <text evidence="1">Belongs to the NtaA/SnaA/DszA monooxygenase family.</text>
</comment>
<dbReference type="InterPro" id="IPR036661">
    <property type="entry name" value="Luciferase-like_sf"/>
</dbReference>
<evidence type="ECO:0000313" key="3">
    <source>
        <dbReference type="EMBL" id="RDW59793.1"/>
    </source>
</evidence>
<sequence>MASPSAAAAAPKARKQIHLNFFETACTGNHECAGQWARPGDNAHKKDRLAYYLWLAKLADKAKITCIFFADTYAGHEIYGGNMDAVFRAGAQVAQLDPLVIIPAMAAVTENVAFGVTGSTTYIPPFPMARTFSTLDHLTEGRVAWNVVTSWSQAAANAFGMELQPHDKRKSNVVLLDEANVNLMSSGYEIAQEYMDVMYRLWQGSWADDAVRFDKENKTAYEPSRIKKIEHEGEYLKMSARHQMHPSPQRTPVIFQAGTSKSGQAFAAKHAEAVYIGGLEPNQAAYQIKAAREMAASMGRDPTTIKFFAAITPFIGRTLEEAQAKFAEAEKYADVIGGLGQFSGYTGIDMSKYPMDEEFKLDSSIPTENAVQAFLGNFTDSVKFGVKEPWTPRRLGKKIALGGFHPSPVGTPEMVADEMERWVDEADVDGFNIAYVSNPGSFEDVAELLRPELLRRGLVFEDYAVPGGTFRENLLRQPGQRTLRSDHYGSRFKFEGEDAGVLNGTAVEEKLKV</sequence>
<reference evidence="3 4" key="1">
    <citation type="journal article" date="2018" name="IMA Fungus">
        <title>IMA Genome-F 9: Draft genome sequence of Annulohypoxylon stygium, Aspergillus mulundensis, Berkeleyomyces basicola (syn. Thielaviopsis basicola), Ceratocystis smalleyi, two Cercospora beticola strains, Coleophoma cylindrospora, Fusarium fracticaudum, Phialophora cf. hyalina, and Morchella septimelata.</title>
        <authorList>
            <person name="Wingfield B.D."/>
            <person name="Bills G.F."/>
            <person name="Dong Y."/>
            <person name="Huang W."/>
            <person name="Nel W.J."/>
            <person name="Swalarsk-Parry B.S."/>
            <person name="Vaghefi N."/>
            <person name="Wilken P.M."/>
            <person name="An Z."/>
            <person name="de Beer Z.W."/>
            <person name="De Vos L."/>
            <person name="Chen L."/>
            <person name="Duong T.A."/>
            <person name="Gao Y."/>
            <person name="Hammerbacher A."/>
            <person name="Kikkert J.R."/>
            <person name="Li Y."/>
            <person name="Li H."/>
            <person name="Li K."/>
            <person name="Li Q."/>
            <person name="Liu X."/>
            <person name="Ma X."/>
            <person name="Naidoo K."/>
            <person name="Pethybridge S.J."/>
            <person name="Sun J."/>
            <person name="Steenkamp E.T."/>
            <person name="van der Nest M.A."/>
            <person name="van Wyk S."/>
            <person name="Wingfield M.J."/>
            <person name="Xiong C."/>
            <person name="Yue Q."/>
            <person name="Zhang X."/>
        </authorList>
    </citation>
    <scope>NUCLEOTIDE SEQUENCE [LARGE SCALE GENOMIC DNA]</scope>
    <source>
        <strain evidence="3 4">BP6252</strain>
    </source>
</reference>
<dbReference type="AlphaFoldDB" id="A0A3D8QD60"/>
<proteinExistence type="inferred from homology"/>
<dbReference type="PANTHER" id="PTHR30011">
    <property type="entry name" value="ALKANESULFONATE MONOOXYGENASE-RELATED"/>
    <property type="match status" value="1"/>
</dbReference>
<dbReference type="STRING" id="1849047.A0A3D8QD60"/>
<dbReference type="PANTHER" id="PTHR30011:SF30">
    <property type="entry name" value="XENOBIOTIC COMPOUND MONOOXYGENASE, DSZA FAMILY (AFU_ORTHOLOGUE AFUA_6G01920)"/>
    <property type="match status" value="1"/>
</dbReference>
<dbReference type="GO" id="GO:0004497">
    <property type="term" value="F:monooxygenase activity"/>
    <property type="evidence" value="ECO:0007669"/>
    <property type="project" value="InterPro"/>
</dbReference>
<dbReference type="SUPFAM" id="SSF51679">
    <property type="entry name" value="Bacterial luciferase-like"/>
    <property type="match status" value="1"/>
</dbReference>
<dbReference type="GO" id="GO:0016705">
    <property type="term" value="F:oxidoreductase activity, acting on paired donors, with incorporation or reduction of molecular oxygen"/>
    <property type="evidence" value="ECO:0007669"/>
    <property type="project" value="InterPro"/>
</dbReference>